<feature type="transmembrane region" description="Helical" evidence="1">
    <location>
        <begin position="150"/>
        <end position="171"/>
    </location>
</feature>
<keyword evidence="1" id="KW-0812">Transmembrane</keyword>
<organism evidence="2">
    <name type="scientific">Aureoumbra lagunensis</name>
    <dbReference type="NCBI Taxonomy" id="44058"/>
    <lineage>
        <taxon>Eukaryota</taxon>
        <taxon>Sar</taxon>
        <taxon>Stramenopiles</taxon>
        <taxon>Ochrophyta</taxon>
        <taxon>Pelagophyceae</taxon>
        <taxon>Pelagomonadales</taxon>
        <taxon>Aureoumbra</taxon>
    </lineage>
</organism>
<feature type="transmembrane region" description="Helical" evidence="1">
    <location>
        <begin position="89"/>
        <end position="107"/>
    </location>
</feature>
<keyword evidence="1" id="KW-0472">Membrane</keyword>
<dbReference type="EMBL" id="HBIJ01018343">
    <property type="protein sequence ID" value="CAE0371308.1"/>
    <property type="molecule type" value="Transcribed_RNA"/>
</dbReference>
<feature type="transmembrane region" description="Helical" evidence="1">
    <location>
        <begin position="191"/>
        <end position="211"/>
    </location>
</feature>
<evidence type="ECO:0000256" key="1">
    <source>
        <dbReference type="SAM" id="Phobius"/>
    </source>
</evidence>
<accession>A0A7S3NJ57</accession>
<sequence>MITQLRRGCTRHRLIKQIYVCNGRSYLQRQKKNATAINKRLSTTKVQDSSEPPWIVRVGLVGLTVGAATPVFPVIGLYRFACHVFPDRFARVAVLGSGAAIVSFGFRDLLPQLIEHGELIAPFALTNGIFASSSYAILEFAVGRARLMRWPSLMIGAGLGGFTGGIAPYAYSTALHFAFGLDLELRRYVDWMLPVSIPTGLAAGAVLGPLLRPIIAGIDGIPWTRVAGPVKLAAVAFVAWVYGRALWICNRPLRLDDYIRQEEQYYQQQDTQKVYLYIDPELREKALSVLRLHPLTGERASSDPSFRTALPLSDNGTAADLAQRLSNIVLEKEQVYPNIRAARLAYALDRFPLLLSILQVDNLTETTRLHPDETYQNKALTTDAIARLGILMTLFHRTQDDCLAQIVAEFQKHTNASLNKNHLGELGQQALAVIALLQQSDHDIIDARDRQLKQHLSTSLLMSSPNSDIDQEFKNLVSDLHFSQLNNSLKEAKINIPFHFWLDYKNKLSLSVNSSRRRRAAVLCSILLTASGFFFALGGSSSS</sequence>
<protein>
    <submittedName>
        <fullName evidence="2">Uncharacterized protein</fullName>
    </submittedName>
</protein>
<feature type="transmembrane region" description="Helical" evidence="1">
    <location>
        <begin position="119"/>
        <end position="138"/>
    </location>
</feature>
<proteinExistence type="predicted"/>
<reference evidence="2" key="1">
    <citation type="submission" date="2021-01" db="EMBL/GenBank/DDBJ databases">
        <authorList>
            <person name="Corre E."/>
            <person name="Pelletier E."/>
            <person name="Niang G."/>
            <person name="Scheremetjew M."/>
            <person name="Finn R."/>
            <person name="Kale V."/>
            <person name="Holt S."/>
            <person name="Cochrane G."/>
            <person name="Meng A."/>
            <person name="Brown T."/>
            <person name="Cohen L."/>
        </authorList>
    </citation>
    <scope>NUCLEOTIDE SEQUENCE</scope>
    <source>
        <strain evidence="2">CCMP1510</strain>
    </source>
</reference>
<feature type="transmembrane region" description="Helical" evidence="1">
    <location>
        <begin position="54"/>
        <end position="77"/>
    </location>
</feature>
<gene>
    <name evidence="2" type="ORF">ALAG00032_LOCUS12090</name>
</gene>
<keyword evidence="1" id="KW-1133">Transmembrane helix</keyword>
<name>A0A7S3NJ57_9STRA</name>
<dbReference type="AlphaFoldDB" id="A0A7S3NJ57"/>
<evidence type="ECO:0000313" key="2">
    <source>
        <dbReference type="EMBL" id="CAE0371308.1"/>
    </source>
</evidence>